<protein>
    <recommendedName>
        <fullName evidence="9">CMP/dCMP-type deaminase domain-containing protein</fullName>
    </recommendedName>
</protein>
<comment type="cofactor">
    <cofactor evidence="8">
        <name>Zn(2+)</name>
        <dbReference type="ChEBI" id="CHEBI:29105"/>
    </cofactor>
    <text evidence="8">Binds 1 zinc ion.</text>
</comment>
<comment type="subunit">
    <text evidence="2">Homodimer.</text>
</comment>
<proteinExistence type="inferred from homology"/>
<dbReference type="CDD" id="cd01283">
    <property type="entry name" value="cytidine_deaminase"/>
    <property type="match status" value="1"/>
</dbReference>
<evidence type="ECO:0000256" key="4">
    <source>
        <dbReference type="ARBA" id="ARBA00022801"/>
    </source>
</evidence>
<feature type="active site" description="Proton donor" evidence="6">
    <location>
        <position position="95"/>
    </location>
</feature>
<feature type="binding site" evidence="8">
    <location>
        <position position="123"/>
    </location>
    <ligand>
        <name>Zn(2+)</name>
        <dbReference type="ChEBI" id="CHEBI:29105"/>
        <note>catalytic</note>
    </ligand>
</feature>
<dbReference type="PROSITE" id="PS51747">
    <property type="entry name" value="CYT_DCMP_DEAMINASES_2"/>
    <property type="match status" value="2"/>
</dbReference>
<dbReference type="GO" id="GO:0072527">
    <property type="term" value="P:pyrimidine-containing compound metabolic process"/>
    <property type="evidence" value="ECO:0007669"/>
    <property type="project" value="UniProtKB-ARBA"/>
</dbReference>
<dbReference type="STRING" id="327939.BIW53_15320"/>
<dbReference type="PANTHER" id="PTHR11644">
    <property type="entry name" value="CYTIDINE DEAMINASE"/>
    <property type="match status" value="1"/>
</dbReference>
<dbReference type="Gene3D" id="3.40.140.10">
    <property type="entry name" value="Cytidine Deaminase, domain 2"/>
    <property type="match status" value="2"/>
</dbReference>
<dbReference type="Pfam" id="PF08211">
    <property type="entry name" value="dCMP_cyt_deam_2"/>
    <property type="match status" value="1"/>
</dbReference>
<reference evidence="10 11" key="1">
    <citation type="submission" date="2016-10" db="EMBL/GenBank/DDBJ databases">
        <title>Pseudoalteromonas amylolytica sp. nov., isolated from the surface seawater.</title>
        <authorList>
            <person name="Wu Y.-H."/>
            <person name="Cheng H."/>
            <person name="Jin X.-B."/>
            <person name="Wang C.-S."/>
            <person name="Xu X.-W."/>
        </authorList>
    </citation>
    <scope>NUCLEOTIDE SEQUENCE [LARGE SCALE GENOMIC DNA]</scope>
    <source>
        <strain evidence="10 11">JCM 12483</strain>
    </source>
</reference>
<dbReference type="InterPro" id="IPR013171">
    <property type="entry name" value="Cyd/dCyd_deaminase_Zn-bd"/>
</dbReference>
<dbReference type="NCBIfam" id="NF006537">
    <property type="entry name" value="PRK09027.1"/>
    <property type="match status" value="1"/>
</dbReference>
<organism evidence="10 11">
    <name type="scientific">Pseudoalteromonas byunsanensis</name>
    <dbReference type="NCBI Taxonomy" id="327939"/>
    <lineage>
        <taxon>Bacteria</taxon>
        <taxon>Pseudomonadati</taxon>
        <taxon>Pseudomonadota</taxon>
        <taxon>Gammaproteobacteria</taxon>
        <taxon>Alteromonadales</taxon>
        <taxon>Pseudoalteromonadaceae</taxon>
        <taxon>Pseudoalteromonas</taxon>
    </lineage>
</organism>
<keyword evidence="4" id="KW-0378">Hydrolase</keyword>
<evidence type="ECO:0000313" key="11">
    <source>
        <dbReference type="Proteomes" id="UP000180253"/>
    </source>
</evidence>
<feature type="binding site" evidence="7">
    <location>
        <begin position="80"/>
        <end position="82"/>
    </location>
    <ligand>
        <name>substrate</name>
    </ligand>
</feature>
<evidence type="ECO:0000256" key="6">
    <source>
        <dbReference type="PIRSR" id="PIRSR006334-1"/>
    </source>
</evidence>
<evidence type="ECO:0000259" key="9">
    <source>
        <dbReference type="PROSITE" id="PS51747"/>
    </source>
</evidence>
<dbReference type="GO" id="GO:0005829">
    <property type="term" value="C:cytosol"/>
    <property type="evidence" value="ECO:0007669"/>
    <property type="project" value="TreeGrafter"/>
</dbReference>
<evidence type="ECO:0000256" key="2">
    <source>
        <dbReference type="ARBA" id="ARBA00011738"/>
    </source>
</evidence>
<name>A0A1S1MZS9_9GAMM</name>
<evidence type="ECO:0000256" key="7">
    <source>
        <dbReference type="PIRSR" id="PIRSR006334-2"/>
    </source>
</evidence>
<evidence type="ECO:0000256" key="5">
    <source>
        <dbReference type="ARBA" id="ARBA00022833"/>
    </source>
</evidence>
<dbReference type="PIRSF" id="PIRSF006334">
    <property type="entry name" value="Cdd_plus_pseudo"/>
    <property type="match status" value="1"/>
</dbReference>
<feature type="domain" description="CMP/dCMP-type deaminase" evidence="9">
    <location>
        <begin position="176"/>
        <end position="289"/>
    </location>
</feature>
<dbReference type="GO" id="GO:0042802">
    <property type="term" value="F:identical protein binding"/>
    <property type="evidence" value="ECO:0007669"/>
    <property type="project" value="UniProtKB-ARBA"/>
</dbReference>
<comment type="caution">
    <text evidence="10">The sequence shown here is derived from an EMBL/GenBank/DDBJ whole genome shotgun (WGS) entry which is preliminary data.</text>
</comment>
<keyword evidence="11" id="KW-1185">Reference proteome</keyword>
<dbReference type="InterPro" id="IPR016192">
    <property type="entry name" value="APOBEC/CMP_deaminase_Zn-bd"/>
</dbReference>
<evidence type="ECO:0000256" key="8">
    <source>
        <dbReference type="PIRSR" id="PIRSR006334-3"/>
    </source>
</evidence>
<dbReference type="GO" id="GO:0055086">
    <property type="term" value="P:nucleobase-containing small molecule metabolic process"/>
    <property type="evidence" value="ECO:0007669"/>
    <property type="project" value="UniProtKB-ARBA"/>
</dbReference>
<dbReference type="Pfam" id="PF00383">
    <property type="entry name" value="dCMP_cyt_deam_1"/>
    <property type="match status" value="1"/>
</dbReference>
<dbReference type="PANTHER" id="PTHR11644:SF2">
    <property type="entry name" value="CYTIDINE DEAMINASE"/>
    <property type="match status" value="1"/>
</dbReference>
<accession>A0A1S1MZS9</accession>
<dbReference type="EMBL" id="MNAN01000034">
    <property type="protein sequence ID" value="OHU94443.1"/>
    <property type="molecule type" value="Genomic_DNA"/>
</dbReference>
<dbReference type="InterPro" id="IPR050202">
    <property type="entry name" value="Cyt/Deoxycyt_deaminase"/>
</dbReference>
<dbReference type="GO" id="GO:0008270">
    <property type="term" value="F:zinc ion binding"/>
    <property type="evidence" value="ECO:0007669"/>
    <property type="project" value="InterPro"/>
</dbReference>
<dbReference type="GO" id="GO:0004126">
    <property type="term" value="F:cytidine deaminase activity"/>
    <property type="evidence" value="ECO:0007669"/>
    <property type="project" value="InterPro"/>
</dbReference>
<gene>
    <name evidence="10" type="ORF">BIW53_15320</name>
</gene>
<dbReference type="InterPro" id="IPR002125">
    <property type="entry name" value="CMP_dCMP_dom"/>
</dbReference>
<evidence type="ECO:0000313" key="10">
    <source>
        <dbReference type="EMBL" id="OHU94443.1"/>
    </source>
</evidence>
<feature type="binding site" evidence="8">
    <location>
        <position position="93"/>
    </location>
    <ligand>
        <name>Zn(2+)</name>
        <dbReference type="ChEBI" id="CHEBI:29105"/>
        <note>catalytic</note>
    </ligand>
</feature>
<dbReference type="AlphaFoldDB" id="A0A1S1MZS9"/>
<feature type="domain" description="CMP/dCMP-type deaminase" evidence="9">
    <location>
        <begin position="38"/>
        <end position="158"/>
    </location>
</feature>
<comment type="similarity">
    <text evidence="1">Belongs to the cytidine and deoxycytidylate deaminase family.</text>
</comment>
<keyword evidence="3 8" id="KW-0479">Metal-binding</keyword>
<dbReference type="OrthoDB" id="9795347at2"/>
<evidence type="ECO:0000256" key="3">
    <source>
        <dbReference type="ARBA" id="ARBA00022723"/>
    </source>
</evidence>
<dbReference type="InterPro" id="IPR016193">
    <property type="entry name" value="Cytidine_deaminase-like"/>
</dbReference>
<evidence type="ECO:0000256" key="1">
    <source>
        <dbReference type="ARBA" id="ARBA00006576"/>
    </source>
</evidence>
<dbReference type="RefSeq" id="WP_070992909.1">
    <property type="nucleotide sequence ID" value="NZ_CBCSHD010000009.1"/>
</dbReference>
<dbReference type="Proteomes" id="UP000180253">
    <property type="component" value="Unassembled WGS sequence"/>
</dbReference>
<keyword evidence="5 8" id="KW-0862">Zinc</keyword>
<dbReference type="PROSITE" id="PS00903">
    <property type="entry name" value="CYT_DCMP_DEAMINASES_1"/>
    <property type="match status" value="1"/>
</dbReference>
<feature type="binding site" evidence="8">
    <location>
        <position position="120"/>
    </location>
    <ligand>
        <name>Zn(2+)</name>
        <dbReference type="ChEBI" id="CHEBI:29105"/>
        <note>catalytic</note>
    </ligand>
</feature>
<dbReference type="SUPFAM" id="SSF53927">
    <property type="entry name" value="Cytidine deaminase-like"/>
    <property type="match status" value="2"/>
</dbReference>
<sequence>MAVFNPQQLQELEQQAKRNRGHFSHEQLDELQSQLSCDLDMLLKALLPVAATFSQAPISHFNVGAVAFDKTTGSAYLGANLEFSHQALSLVVHAEQSAINNAWLHGAKEISRMAISDAPCGYCRQFMNELDKSAELAIMLPTLNTSLAELLPSAFGPQDLDNSQRLMASSTSHLDSLSHEISDTLKVHLQNAYAPYSGNLSAVEISTQSHGQFYGRYAENAAYSPSLSPMQGALSQLALAGLKLDEIVISAITLVETKGHENQKAVADAVLQSYATDAKLTHVLAEFNS</sequence>